<feature type="compositionally biased region" description="Basic residues" evidence="4">
    <location>
        <begin position="646"/>
        <end position="657"/>
    </location>
</feature>
<dbReference type="OMA" id="SDAWVTE"/>
<dbReference type="InterPro" id="IPR002110">
    <property type="entry name" value="Ankyrin_rpt"/>
</dbReference>
<proteinExistence type="predicted"/>
<dbReference type="Proteomes" id="UP000002630">
    <property type="component" value="Linkage Group LG09"/>
</dbReference>
<keyword evidence="6" id="KW-1185">Reference proteome</keyword>
<dbReference type="Gene3D" id="1.25.40.20">
    <property type="entry name" value="Ankyrin repeat-containing domain"/>
    <property type="match status" value="2"/>
</dbReference>
<feature type="compositionally biased region" description="Low complexity" evidence="4">
    <location>
        <begin position="111"/>
        <end position="125"/>
    </location>
</feature>
<dbReference type="PROSITE" id="PS50088">
    <property type="entry name" value="ANK_REPEAT"/>
    <property type="match status" value="5"/>
</dbReference>
<dbReference type="EMBL" id="FN648453">
    <property type="protein sequence ID" value="CBJ26205.1"/>
    <property type="molecule type" value="Genomic_DNA"/>
</dbReference>
<evidence type="ECO:0000256" key="2">
    <source>
        <dbReference type="ARBA" id="ARBA00023043"/>
    </source>
</evidence>
<feature type="repeat" description="ANK" evidence="3">
    <location>
        <begin position="319"/>
        <end position="351"/>
    </location>
</feature>
<dbReference type="OrthoDB" id="20872at2759"/>
<dbReference type="PANTHER" id="PTHR24180:SF45">
    <property type="entry name" value="POLY [ADP-RIBOSE] POLYMERASE TANKYRASE"/>
    <property type="match status" value="1"/>
</dbReference>
<accession>D7FUD5</accession>
<dbReference type="STRING" id="2880.D7FUD5"/>
<organism evidence="5 6">
    <name type="scientific">Ectocarpus siliculosus</name>
    <name type="common">Brown alga</name>
    <name type="synonym">Conferva siliculosa</name>
    <dbReference type="NCBI Taxonomy" id="2880"/>
    <lineage>
        <taxon>Eukaryota</taxon>
        <taxon>Sar</taxon>
        <taxon>Stramenopiles</taxon>
        <taxon>Ochrophyta</taxon>
        <taxon>PX clade</taxon>
        <taxon>Phaeophyceae</taxon>
        <taxon>Ectocarpales</taxon>
        <taxon>Ectocarpaceae</taxon>
        <taxon>Ectocarpus</taxon>
    </lineage>
</organism>
<dbReference type="InterPro" id="IPR036770">
    <property type="entry name" value="Ankyrin_rpt-contain_sf"/>
</dbReference>
<dbReference type="PRINTS" id="PR01415">
    <property type="entry name" value="ANKYRIN"/>
</dbReference>
<dbReference type="eggNOG" id="KOG4177">
    <property type="taxonomic scope" value="Eukaryota"/>
</dbReference>
<keyword evidence="2 3" id="KW-0040">ANK repeat</keyword>
<dbReference type="EMBL" id="FN649734">
    <property type="protein sequence ID" value="CBJ26205.1"/>
    <property type="molecule type" value="Genomic_DNA"/>
</dbReference>
<dbReference type="PROSITE" id="PS50297">
    <property type="entry name" value="ANK_REP_REGION"/>
    <property type="match status" value="5"/>
</dbReference>
<evidence type="ECO:0000313" key="5">
    <source>
        <dbReference type="EMBL" id="CBJ26205.1"/>
    </source>
</evidence>
<evidence type="ECO:0000256" key="1">
    <source>
        <dbReference type="ARBA" id="ARBA00022737"/>
    </source>
</evidence>
<feature type="compositionally biased region" description="Low complexity" evidence="4">
    <location>
        <begin position="53"/>
        <end position="66"/>
    </location>
</feature>
<feature type="repeat" description="ANK" evidence="3">
    <location>
        <begin position="352"/>
        <end position="384"/>
    </location>
</feature>
<feature type="region of interest" description="Disordered" evidence="4">
    <location>
        <begin position="53"/>
        <end position="283"/>
    </location>
</feature>
<dbReference type="AlphaFoldDB" id="D7FUD5"/>
<sequence>MEGSGLDSEVSETDAGIGLMAEAEMRAGLGARRSSRTSIFRQSSGDLLSLAAAAGKQQQRGGLLQDLGRRRGVNSPTQVVPGPSPGLRPRTPDQKHITSPSGLMRGCAEVSSPSPRASTPASAATDGTSVVKAKAPGGGVLRPPGGVAPKPPPGSSFAGAAAAAAAAAAAGLPVPVDGRGRAGRDYGPGIPVTRIASWSTFGDEGGGTIFGDDEADAARRRGEGGGRDEEGSSHIRVAGGGLRRQGLKGASGAGTPGQGPNEEEESSRSADWATNNQNGKASFLSDEDRAIEAAQGGDLAAIKAFLDRGGDIELRDSLGGMTLLAWASRRGHTELARLLLSRGASATARDGRDRTPLHRACSGCNPDVVKALLEAGADPNARDQTWRTPLHRSARWGSPGCTTMLLDAGADIEARDKELARTPLHSASRSGGLETTLVLLNNGADLNAKTVAGNTPLHLACDRGLLGNAKLLMEWGADATAKNEAGALPAEVAAPWVEDSVKASMQELLAPRRQPSKEGSDATSHTRPTPAVVRPRPKGAAEEEAGLMEFIRSQRNSMAECPECQQDMLRQTHAFNSDGVPIGLSSAHGTYRISSAGSPGKVKMCSAHRARAQPGEGGLPGLDEGFQRGLLGDAMLGEGMSEFRPRKGMGKSRKKQLSSKSKYEGGCCSVQ</sequence>
<feature type="compositionally biased region" description="Basic and acidic residues" evidence="4">
    <location>
        <begin position="216"/>
        <end position="233"/>
    </location>
</feature>
<feature type="region of interest" description="Disordered" evidence="4">
    <location>
        <begin position="511"/>
        <end position="541"/>
    </location>
</feature>
<dbReference type="InParanoid" id="D7FUD5"/>
<feature type="region of interest" description="Disordered" evidence="4">
    <location>
        <begin position="639"/>
        <end position="671"/>
    </location>
</feature>
<dbReference type="SUPFAM" id="SSF48403">
    <property type="entry name" value="Ankyrin repeat"/>
    <property type="match status" value="1"/>
</dbReference>
<evidence type="ECO:0000256" key="4">
    <source>
        <dbReference type="SAM" id="MobiDB-lite"/>
    </source>
</evidence>
<feature type="repeat" description="ANK" evidence="3">
    <location>
        <begin position="419"/>
        <end position="451"/>
    </location>
</feature>
<dbReference type="PANTHER" id="PTHR24180">
    <property type="entry name" value="CYCLIN-DEPENDENT KINASE INHIBITOR 2C-RELATED"/>
    <property type="match status" value="1"/>
</dbReference>
<evidence type="ECO:0000256" key="3">
    <source>
        <dbReference type="PROSITE-ProRule" id="PRU00023"/>
    </source>
</evidence>
<dbReference type="InterPro" id="IPR051637">
    <property type="entry name" value="Ank_repeat_dom-contain_49"/>
</dbReference>
<feature type="compositionally biased region" description="Low complexity" evidence="4">
    <location>
        <begin position="158"/>
        <end position="171"/>
    </location>
</feature>
<reference evidence="5 6" key="1">
    <citation type="journal article" date="2010" name="Nature">
        <title>The Ectocarpus genome and the independent evolution of multicellularity in brown algae.</title>
        <authorList>
            <person name="Cock J.M."/>
            <person name="Sterck L."/>
            <person name="Rouze P."/>
            <person name="Scornet D."/>
            <person name="Allen A.E."/>
            <person name="Amoutzias G."/>
            <person name="Anthouard V."/>
            <person name="Artiguenave F."/>
            <person name="Aury J.M."/>
            <person name="Badger J.H."/>
            <person name="Beszteri B."/>
            <person name="Billiau K."/>
            <person name="Bonnet E."/>
            <person name="Bothwell J.H."/>
            <person name="Bowler C."/>
            <person name="Boyen C."/>
            <person name="Brownlee C."/>
            <person name="Carrano C.J."/>
            <person name="Charrier B."/>
            <person name="Cho G.Y."/>
            <person name="Coelho S.M."/>
            <person name="Collen J."/>
            <person name="Corre E."/>
            <person name="Da Silva C."/>
            <person name="Delage L."/>
            <person name="Delaroque N."/>
            <person name="Dittami S.M."/>
            <person name="Doulbeau S."/>
            <person name="Elias M."/>
            <person name="Farnham G."/>
            <person name="Gachon C.M."/>
            <person name="Gschloessl B."/>
            <person name="Heesch S."/>
            <person name="Jabbari K."/>
            <person name="Jubin C."/>
            <person name="Kawai H."/>
            <person name="Kimura K."/>
            <person name="Kloareg B."/>
            <person name="Kupper F.C."/>
            <person name="Lang D."/>
            <person name="Le Bail A."/>
            <person name="Leblanc C."/>
            <person name="Lerouge P."/>
            <person name="Lohr M."/>
            <person name="Lopez P.J."/>
            <person name="Martens C."/>
            <person name="Maumus F."/>
            <person name="Michel G."/>
            <person name="Miranda-Saavedra D."/>
            <person name="Morales J."/>
            <person name="Moreau H."/>
            <person name="Motomura T."/>
            <person name="Nagasato C."/>
            <person name="Napoli C.A."/>
            <person name="Nelson D.R."/>
            <person name="Nyvall-Collen P."/>
            <person name="Peters A.F."/>
            <person name="Pommier C."/>
            <person name="Potin P."/>
            <person name="Poulain J."/>
            <person name="Quesneville H."/>
            <person name="Read B."/>
            <person name="Rensing S.A."/>
            <person name="Ritter A."/>
            <person name="Rousvoal S."/>
            <person name="Samanta M."/>
            <person name="Samson G."/>
            <person name="Schroeder D.C."/>
            <person name="Segurens B."/>
            <person name="Strittmatter M."/>
            <person name="Tonon T."/>
            <person name="Tregear J.W."/>
            <person name="Valentin K."/>
            <person name="von Dassow P."/>
            <person name="Yamagishi T."/>
            <person name="Van de Peer Y."/>
            <person name="Wincker P."/>
        </authorList>
    </citation>
    <scope>NUCLEOTIDE SEQUENCE [LARGE SCALE GENOMIC DNA]</scope>
    <source>
        <strain evidence="6">Ec32 / CCAP1310/4</strain>
    </source>
</reference>
<feature type="compositionally biased region" description="Gly residues" evidence="4">
    <location>
        <begin position="238"/>
        <end position="257"/>
    </location>
</feature>
<dbReference type="SMART" id="SM00248">
    <property type="entry name" value="ANK"/>
    <property type="match status" value="6"/>
</dbReference>
<name>D7FUD5_ECTSI</name>
<feature type="repeat" description="ANK" evidence="3">
    <location>
        <begin position="452"/>
        <end position="484"/>
    </location>
</feature>
<evidence type="ECO:0000313" key="6">
    <source>
        <dbReference type="Proteomes" id="UP000002630"/>
    </source>
</evidence>
<feature type="repeat" description="ANK" evidence="3">
    <location>
        <begin position="385"/>
        <end position="417"/>
    </location>
</feature>
<gene>
    <name evidence="5" type="ORF">Esi_0027_0074</name>
</gene>
<dbReference type="Pfam" id="PF12796">
    <property type="entry name" value="Ank_2"/>
    <property type="match status" value="2"/>
</dbReference>
<keyword evidence="1" id="KW-0677">Repeat</keyword>
<protein>
    <submittedName>
        <fullName evidence="5">Ankyrin</fullName>
    </submittedName>
</protein>